<sequence length="544" mass="59682">MRYLTVDDVFNVVGQFGWSQKIYYFGLNLLQIFTAFHMLLNVFTGLEPSFKCYLKNGSQKEELTNKCFNNSISYCDISYTSEFNSFVSEWNLICSEKYKVPLVQSIWMGGVMMGALMLGGVADVVGRLKTLMVSLIGTIAFEGFSSFAPTFFIMLGLRFFGGVCCALVILSSFVLSQELVGTNYRSVCGIMIAAFFAVGIGIFSVLAASVSDWRTLSFICSVCGILFMLLPCYVPESPRWLIIHGRRDEAKAVLEHIARRNGKFEELPTHWEVTVSGGDEDGKVKVNKSKKSLGVCDLIRHPYIFMLTVIQVYSWFVNSATYYGLTMAASNLGGNVYLSTALSGLIEIPACLIAVAVIDRLGRRITLCGFMLVGGIACLCIQVLPPSLVSLTTSLALCGKLSIAASFSVCYVHSAEIFPTPIRNSGMGIVSVAARIGGIISPFILMLGDVLPNLQFTALGLMTFLSGLLNLKLPETMGLPMPESIADILAMKNASSKDSSDDFQYRELQMDEEEVVLNTDDSRSRSPYSKGKPKDEDQVPLIED</sequence>
<keyword evidence="2 6" id="KW-0812">Transmembrane</keyword>
<feature type="domain" description="Major facilitator superfamily (MFS) profile" evidence="7">
    <location>
        <begin position="33"/>
        <end position="478"/>
    </location>
</feature>
<dbReference type="PANTHER" id="PTHR24064">
    <property type="entry name" value="SOLUTE CARRIER FAMILY 22 MEMBER"/>
    <property type="match status" value="1"/>
</dbReference>
<feature type="transmembrane region" description="Helical" evidence="6">
    <location>
        <begin position="187"/>
        <end position="210"/>
    </location>
</feature>
<dbReference type="SUPFAM" id="SSF103473">
    <property type="entry name" value="MFS general substrate transporter"/>
    <property type="match status" value="1"/>
</dbReference>
<dbReference type="Pfam" id="PF00083">
    <property type="entry name" value="Sugar_tr"/>
    <property type="match status" value="1"/>
</dbReference>
<organism evidence="8 9">
    <name type="scientific">Halocaridina rubra</name>
    <name type="common">Hawaiian red shrimp</name>
    <dbReference type="NCBI Taxonomy" id="373956"/>
    <lineage>
        <taxon>Eukaryota</taxon>
        <taxon>Metazoa</taxon>
        <taxon>Ecdysozoa</taxon>
        <taxon>Arthropoda</taxon>
        <taxon>Crustacea</taxon>
        <taxon>Multicrustacea</taxon>
        <taxon>Malacostraca</taxon>
        <taxon>Eumalacostraca</taxon>
        <taxon>Eucarida</taxon>
        <taxon>Decapoda</taxon>
        <taxon>Pleocyemata</taxon>
        <taxon>Caridea</taxon>
        <taxon>Atyoidea</taxon>
        <taxon>Atyidae</taxon>
        <taxon>Halocaridina</taxon>
    </lineage>
</organism>
<evidence type="ECO:0000256" key="2">
    <source>
        <dbReference type="ARBA" id="ARBA00022692"/>
    </source>
</evidence>
<feature type="transmembrane region" description="Helical" evidence="6">
    <location>
        <begin position="365"/>
        <end position="385"/>
    </location>
</feature>
<accession>A0AAN8XG67</accession>
<evidence type="ECO:0000256" key="4">
    <source>
        <dbReference type="ARBA" id="ARBA00023136"/>
    </source>
</evidence>
<comment type="caution">
    <text evidence="8">The sequence shown here is derived from an EMBL/GenBank/DDBJ whole genome shotgun (WGS) entry which is preliminary data.</text>
</comment>
<dbReference type="InterPro" id="IPR005829">
    <property type="entry name" value="Sugar_transporter_CS"/>
</dbReference>
<dbReference type="PROSITE" id="PS50850">
    <property type="entry name" value="MFS"/>
    <property type="match status" value="1"/>
</dbReference>
<keyword evidence="3 6" id="KW-1133">Transmembrane helix</keyword>
<feature type="transmembrane region" description="Helical" evidence="6">
    <location>
        <begin position="391"/>
        <end position="414"/>
    </location>
</feature>
<evidence type="ECO:0000259" key="7">
    <source>
        <dbReference type="PROSITE" id="PS50850"/>
    </source>
</evidence>
<keyword evidence="4 6" id="KW-0472">Membrane</keyword>
<dbReference type="AlphaFoldDB" id="A0AAN8XG67"/>
<keyword evidence="9" id="KW-1185">Reference proteome</keyword>
<dbReference type="EMBL" id="JAXCGZ010007777">
    <property type="protein sequence ID" value="KAK7078545.1"/>
    <property type="molecule type" value="Genomic_DNA"/>
</dbReference>
<feature type="transmembrane region" description="Helical" evidence="6">
    <location>
        <begin position="336"/>
        <end position="358"/>
    </location>
</feature>
<evidence type="ECO:0000313" key="8">
    <source>
        <dbReference type="EMBL" id="KAK7078545.1"/>
    </source>
</evidence>
<evidence type="ECO:0000256" key="3">
    <source>
        <dbReference type="ARBA" id="ARBA00022989"/>
    </source>
</evidence>
<comment type="subcellular location">
    <subcellularLocation>
        <location evidence="1">Membrane</location>
        <topology evidence="1">Multi-pass membrane protein</topology>
    </subcellularLocation>
</comment>
<evidence type="ECO:0000256" key="5">
    <source>
        <dbReference type="SAM" id="MobiDB-lite"/>
    </source>
</evidence>
<dbReference type="InterPro" id="IPR020846">
    <property type="entry name" value="MFS_dom"/>
</dbReference>
<feature type="transmembrane region" description="Helical" evidence="6">
    <location>
        <begin position="159"/>
        <end position="175"/>
    </location>
</feature>
<reference evidence="8 9" key="1">
    <citation type="submission" date="2023-11" db="EMBL/GenBank/DDBJ databases">
        <title>Halocaridina rubra genome assembly.</title>
        <authorList>
            <person name="Smith C."/>
        </authorList>
    </citation>
    <scope>NUCLEOTIDE SEQUENCE [LARGE SCALE GENOMIC DNA]</scope>
    <source>
        <strain evidence="8">EP-1</strain>
        <tissue evidence="8">Whole</tissue>
    </source>
</reference>
<evidence type="ECO:0000313" key="9">
    <source>
        <dbReference type="Proteomes" id="UP001381693"/>
    </source>
</evidence>
<dbReference type="PROSITE" id="PS00216">
    <property type="entry name" value="SUGAR_TRANSPORT_1"/>
    <property type="match status" value="1"/>
</dbReference>
<dbReference type="CDD" id="cd17317">
    <property type="entry name" value="MFS_SLC22"/>
    <property type="match status" value="1"/>
</dbReference>
<dbReference type="GO" id="GO:0022857">
    <property type="term" value="F:transmembrane transporter activity"/>
    <property type="evidence" value="ECO:0007669"/>
    <property type="project" value="InterPro"/>
</dbReference>
<dbReference type="InterPro" id="IPR036259">
    <property type="entry name" value="MFS_trans_sf"/>
</dbReference>
<feature type="transmembrane region" description="Helical" evidence="6">
    <location>
        <begin position="454"/>
        <end position="471"/>
    </location>
</feature>
<feature type="transmembrane region" description="Helical" evidence="6">
    <location>
        <begin position="216"/>
        <end position="234"/>
    </location>
</feature>
<dbReference type="InterPro" id="IPR005828">
    <property type="entry name" value="MFS_sugar_transport-like"/>
</dbReference>
<evidence type="ECO:0000256" key="1">
    <source>
        <dbReference type="ARBA" id="ARBA00004141"/>
    </source>
</evidence>
<feature type="transmembrane region" description="Helical" evidence="6">
    <location>
        <begin position="106"/>
        <end position="125"/>
    </location>
</feature>
<feature type="transmembrane region" description="Helical" evidence="6">
    <location>
        <begin position="298"/>
        <end position="316"/>
    </location>
</feature>
<feature type="transmembrane region" description="Helical" evidence="6">
    <location>
        <begin position="132"/>
        <end position="153"/>
    </location>
</feature>
<proteinExistence type="predicted"/>
<name>A0AAN8XG67_HALRR</name>
<dbReference type="Proteomes" id="UP001381693">
    <property type="component" value="Unassembled WGS sequence"/>
</dbReference>
<protein>
    <recommendedName>
        <fullName evidence="7">Major facilitator superfamily (MFS) profile domain-containing protein</fullName>
    </recommendedName>
</protein>
<dbReference type="Gene3D" id="1.20.1250.20">
    <property type="entry name" value="MFS general substrate transporter like domains"/>
    <property type="match status" value="1"/>
</dbReference>
<feature type="transmembrane region" description="Helical" evidence="6">
    <location>
        <begin position="426"/>
        <end position="448"/>
    </location>
</feature>
<feature type="region of interest" description="Disordered" evidence="5">
    <location>
        <begin position="511"/>
        <end position="544"/>
    </location>
</feature>
<evidence type="ECO:0000256" key="6">
    <source>
        <dbReference type="SAM" id="Phobius"/>
    </source>
</evidence>
<feature type="transmembrane region" description="Helical" evidence="6">
    <location>
        <begin position="22"/>
        <end position="40"/>
    </location>
</feature>
<gene>
    <name evidence="8" type="ORF">SK128_015727</name>
</gene>
<dbReference type="GO" id="GO:0016020">
    <property type="term" value="C:membrane"/>
    <property type="evidence" value="ECO:0007669"/>
    <property type="project" value="UniProtKB-SubCell"/>
</dbReference>